<feature type="transmembrane region" description="Helical" evidence="1">
    <location>
        <begin position="6"/>
        <end position="25"/>
    </location>
</feature>
<protein>
    <recommendedName>
        <fullName evidence="4">DUF2489 domain-containing protein</fullName>
    </recommendedName>
</protein>
<keyword evidence="3" id="KW-1185">Reference proteome</keyword>
<name>A0ABU8JBR1_9GAMM</name>
<organism evidence="2 3">
    <name type="scientific">Fulvimonas yonginensis</name>
    <dbReference type="NCBI Taxonomy" id="1495200"/>
    <lineage>
        <taxon>Bacteria</taxon>
        <taxon>Pseudomonadati</taxon>
        <taxon>Pseudomonadota</taxon>
        <taxon>Gammaproteobacteria</taxon>
        <taxon>Lysobacterales</taxon>
        <taxon>Rhodanobacteraceae</taxon>
        <taxon>Fulvimonas</taxon>
    </lineage>
</organism>
<dbReference type="Proteomes" id="UP001381174">
    <property type="component" value="Unassembled WGS sequence"/>
</dbReference>
<comment type="caution">
    <text evidence="2">The sequence shown here is derived from an EMBL/GenBank/DDBJ whole genome shotgun (WGS) entry which is preliminary data.</text>
</comment>
<keyword evidence="1" id="KW-1133">Transmembrane helix</keyword>
<evidence type="ECO:0000256" key="1">
    <source>
        <dbReference type="SAM" id="Phobius"/>
    </source>
</evidence>
<evidence type="ECO:0000313" key="2">
    <source>
        <dbReference type="EMBL" id="MEI7036970.1"/>
    </source>
</evidence>
<gene>
    <name evidence="2" type="ORF">WAT24_09410</name>
</gene>
<keyword evidence="1" id="KW-0472">Membrane</keyword>
<evidence type="ECO:0008006" key="4">
    <source>
        <dbReference type="Google" id="ProtNLM"/>
    </source>
</evidence>
<dbReference type="RefSeq" id="WP_336807595.1">
    <property type="nucleotide sequence ID" value="NZ_JBBBNY010000005.1"/>
</dbReference>
<sequence length="152" mass="17218">MPAFLALGLAATLLLLVGATWLVLLRRRRRLDRRTDSMRRLLDLADQLEADLKTCRSSLKQAHAVMSLNPDQPAAGEKEAKQAIDAGLRSLLQQRLWIRDCAPEASQEGLDEAAADMSQTRARLRPLVRALERAHHELDDAMREHIRREHDT</sequence>
<dbReference type="EMBL" id="JBBBNY010000005">
    <property type="protein sequence ID" value="MEI7036970.1"/>
    <property type="molecule type" value="Genomic_DNA"/>
</dbReference>
<proteinExistence type="predicted"/>
<evidence type="ECO:0000313" key="3">
    <source>
        <dbReference type="Proteomes" id="UP001381174"/>
    </source>
</evidence>
<keyword evidence="1" id="KW-0812">Transmembrane</keyword>
<reference evidence="2 3" key="1">
    <citation type="journal article" date="2014" name="Int. J. Syst. Evol. Microbiol.">
        <title>Fulvimonas yonginensis sp. nov., isolated from greenhouse soil, and emended description of the genus Fulvimonas.</title>
        <authorList>
            <person name="Ahn J.H."/>
            <person name="Kim S.J."/>
            <person name="Weon H.Y."/>
            <person name="Hong S.B."/>
            <person name="Seok S.J."/>
            <person name="Kwon S.W."/>
        </authorList>
    </citation>
    <scope>NUCLEOTIDE SEQUENCE [LARGE SCALE GENOMIC DNA]</scope>
    <source>
        <strain evidence="2 3">KACC 16952</strain>
    </source>
</reference>
<accession>A0ABU8JBR1</accession>